<evidence type="ECO:0000313" key="4">
    <source>
        <dbReference type="EMBL" id="KAL3752718.1"/>
    </source>
</evidence>
<name>A0ABD3LLS9_EUCGL</name>
<evidence type="ECO:0000259" key="3">
    <source>
        <dbReference type="Pfam" id="PF13968"/>
    </source>
</evidence>
<evidence type="ECO:0000256" key="2">
    <source>
        <dbReference type="SAM" id="Phobius"/>
    </source>
</evidence>
<feature type="domain" description="DUF4220" evidence="3">
    <location>
        <begin position="59"/>
        <end position="438"/>
    </location>
</feature>
<gene>
    <name evidence="4" type="ORF">ACJRO7_000166</name>
</gene>
<dbReference type="Pfam" id="PF13968">
    <property type="entry name" value="DUF4220"/>
    <property type="match status" value="1"/>
</dbReference>
<feature type="transmembrane region" description="Helical" evidence="2">
    <location>
        <begin position="23"/>
        <end position="42"/>
    </location>
</feature>
<evidence type="ECO:0000256" key="1">
    <source>
        <dbReference type="SAM" id="MobiDB-lite"/>
    </source>
</evidence>
<evidence type="ECO:0000313" key="5">
    <source>
        <dbReference type="Proteomes" id="UP001634007"/>
    </source>
</evidence>
<dbReference type="Proteomes" id="UP001634007">
    <property type="component" value="Unassembled WGS sequence"/>
</dbReference>
<comment type="caution">
    <text evidence="4">The sequence shown here is derived from an EMBL/GenBank/DDBJ whole genome shotgun (WGS) entry which is preliminary data.</text>
</comment>
<proteinExistence type="predicted"/>
<keyword evidence="2" id="KW-0472">Membrane</keyword>
<reference evidence="4 5" key="1">
    <citation type="submission" date="2024-11" db="EMBL/GenBank/DDBJ databases">
        <title>Chromosome-level genome assembly of Eucalyptus globulus Labill. provides insights into its genome evolution.</title>
        <authorList>
            <person name="Li X."/>
        </authorList>
    </citation>
    <scope>NUCLEOTIDE SEQUENCE [LARGE SCALE GENOMIC DNA]</scope>
    <source>
        <strain evidence="4">CL2024</strain>
        <tissue evidence="4">Fresh tender leaves</tissue>
    </source>
</reference>
<dbReference type="InterPro" id="IPR007658">
    <property type="entry name" value="DUF594"/>
</dbReference>
<feature type="transmembrane region" description="Helical" evidence="2">
    <location>
        <begin position="54"/>
        <end position="76"/>
    </location>
</feature>
<protein>
    <recommendedName>
        <fullName evidence="3">DUF4220 domain-containing protein</fullName>
    </recommendedName>
</protein>
<organism evidence="4 5">
    <name type="scientific">Eucalyptus globulus</name>
    <name type="common">Tasmanian blue gum</name>
    <dbReference type="NCBI Taxonomy" id="34317"/>
    <lineage>
        <taxon>Eukaryota</taxon>
        <taxon>Viridiplantae</taxon>
        <taxon>Streptophyta</taxon>
        <taxon>Embryophyta</taxon>
        <taxon>Tracheophyta</taxon>
        <taxon>Spermatophyta</taxon>
        <taxon>Magnoliopsida</taxon>
        <taxon>eudicotyledons</taxon>
        <taxon>Gunneridae</taxon>
        <taxon>Pentapetalae</taxon>
        <taxon>rosids</taxon>
        <taxon>malvids</taxon>
        <taxon>Myrtales</taxon>
        <taxon>Myrtaceae</taxon>
        <taxon>Myrtoideae</taxon>
        <taxon>Eucalypteae</taxon>
        <taxon>Eucalyptus</taxon>
    </lineage>
</organism>
<feature type="transmembrane region" description="Helical" evidence="2">
    <location>
        <begin position="454"/>
        <end position="472"/>
    </location>
</feature>
<dbReference type="EMBL" id="JBJKBG010000001">
    <property type="protein sequence ID" value="KAL3752718.1"/>
    <property type="molecule type" value="Genomic_DNA"/>
</dbReference>
<accession>A0ABD3LLS9</accession>
<keyword evidence="2" id="KW-1133">Transmembrane helix</keyword>
<feature type="region of interest" description="Disordered" evidence="1">
    <location>
        <begin position="741"/>
        <end position="764"/>
    </location>
</feature>
<feature type="transmembrane region" description="Helical" evidence="2">
    <location>
        <begin position="333"/>
        <end position="354"/>
    </location>
</feature>
<keyword evidence="2" id="KW-0812">Transmembrane</keyword>
<dbReference type="AlphaFoldDB" id="A0ABD3LLS9"/>
<feature type="transmembrane region" description="Helical" evidence="2">
    <location>
        <begin position="136"/>
        <end position="155"/>
    </location>
</feature>
<dbReference type="PANTHER" id="PTHR31325">
    <property type="entry name" value="OS01G0798800 PROTEIN-RELATED"/>
    <property type="match status" value="1"/>
</dbReference>
<sequence>MIKKNIQSKSMAFSSISDLWNKWNIRVILILSLSLQVFLILCAPLRKKILNPHIIFLLWLAYLMADWVAAFGIGLISHSQGNLFAHATHATHATHAIEVDRALQALWASFLLLHLGGPDTITAFSIEDSSLWRRHLLSLIFQVGVAIYVFVQKFAYDKSLVIPTTLVFLAGVIKNVERTLALYLSSLPRLRKSMMLMSHIPRTKAYLDLVEELKVLGREYSNEENPKLADSIVVKHAYFFFERFQCFISDLIYRSEERRMSRRYFHKVSAVDALRVISVELHFMYELLHTKVLAIRSKWSYIFRFIAFTKVVMAFILFNRFKKDQLPKLDVAITYILLFGGIALDVTTLLILVFSDWTIARIMLYKTRSSQIEDLFLLRQKMKLCSFLQKLISVMDDLRKPRFSTCKLEPNASATYTVLDTPFILRRWSESISACNIFSEIWKESPRKMYKCDWCWGMIAFSNICSLAFHMTKKIISLFHQTRETFIGRELSILETIPRYTSKNPFINKLWIFIFKEVRRKSICVRDPKEARKIFEARGDLFLRDRSEAIDLLEYVTKPTYDACVIMWHIATEFCYRQENLTEGNDEREFSKILSDYMFYLLFNQLNVVSAVAGFAQVDLLSIMMTISSDIMRDINDMEGLRKALHNDSVPEGGRLLYRGIELAQKMETFRETKWTVMSGVWVEMLSYAAGHIKGEAHVQVLSKGGELLAFVWLLMAHCGCLYKPEWSSYKGFMFEKSETELNDDNGDQEEDEEDVSTMETEIV</sequence>
<dbReference type="InterPro" id="IPR025315">
    <property type="entry name" value="DUF4220"/>
</dbReference>
<dbReference type="Pfam" id="PF04578">
    <property type="entry name" value="DUF594"/>
    <property type="match status" value="1"/>
</dbReference>
<keyword evidence="5" id="KW-1185">Reference proteome</keyword>
<feature type="transmembrane region" description="Helical" evidence="2">
    <location>
        <begin position="301"/>
        <end position="321"/>
    </location>
</feature>